<dbReference type="AlphaFoldDB" id="A0A1N7RLF3"/>
<protein>
    <submittedName>
        <fullName evidence="1">Uncharacterized protein</fullName>
    </submittedName>
</protein>
<comment type="caution">
    <text evidence="1">The sequence shown here is derived from an EMBL/GenBank/DDBJ whole genome shotgun (WGS) entry which is preliminary data.</text>
</comment>
<dbReference type="EMBL" id="CYGY02000007">
    <property type="protein sequence ID" value="SIT35948.1"/>
    <property type="molecule type" value="Genomic_DNA"/>
</dbReference>
<keyword evidence="2" id="KW-1185">Reference proteome</keyword>
<proteinExistence type="predicted"/>
<accession>A0A1N7RLF3</accession>
<sequence>MMQASVSNDAQRRASSCTSVVVLTHNRGSRLFIGGGEELVALEFRPPPVDDPLFFGADSRDAAHA</sequence>
<organism evidence="1 2">
    <name type="scientific">Paraburkholderia piptadeniae</name>
    <dbReference type="NCBI Taxonomy" id="1701573"/>
    <lineage>
        <taxon>Bacteria</taxon>
        <taxon>Pseudomonadati</taxon>
        <taxon>Pseudomonadota</taxon>
        <taxon>Betaproteobacteria</taxon>
        <taxon>Burkholderiales</taxon>
        <taxon>Burkholderiaceae</taxon>
        <taxon>Paraburkholderia</taxon>
    </lineage>
</organism>
<gene>
    <name evidence="1" type="ORF">BN2476_70088</name>
</gene>
<evidence type="ECO:0000313" key="2">
    <source>
        <dbReference type="Proteomes" id="UP000195569"/>
    </source>
</evidence>
<reference evidence="1" key="1">
    <citation type="submission" date="2016-12" db="EMBL/GenBank/DDBJ databases">
        <authorList>
            <person name="Moulin L."/>
        </authorList>
    </citation>
    <scope>NUCLEOTIDE SEQUENCE [LARGE SCALE GENOMIC DNA]</scope>
    <source>
        <strain evidence="1">STM 7183</strain>
    </source>
</reference>
<evidence type="ECO:0000313" key="1">
    <source>
        <dbReference type="EMBL" id="SIT35948.1"/>
    </source>
</evidence>
<dbReference type="Proteomes" id="UP000195569">
    <property type="component" value="Unassembled WGS sequence"/>
</dbReference>
<name>A0A1N7RLF3_9BURK</name>